<evidence type="ECO:0000313" key="1">
    <source>
        <dbReference type="EMBL" id="SNR16240.1"/>
    </source>
</evidence>
<name>A0A238UCX6_9FLAO</name>
<dbReference type="Proteomes" id="UP000215214">
    <property type="component" value="Chromosome TJEJU"/>
</dbReference>
<dbReference type="AlphaFoldDB" id="A0A238UCX6"/>
<dbReference type="EMBL" id="LT899436">
    <property type="protein sequence ID" value="SNR16240.1"/>
    <property type="molecule type" value="Genomic_DNA"/>
</dbReference>
<sequence>MIRFFLYIISINCMFAQNKINKNMRKLSKKEYADLLSKHSCVKLNNANASWEEFSSPKVYFECDGNFYIKEDNLKNELYLFENRKTFLESLELDEQENIFSPLKDKNYLITNIDKHKESIIKNFLKEINYNRVNNNLKEIDLHELNIKINEYSSLEDLYKKYYLNFIVFLGELVREKKQGNWEYKTNISKPTELIPYFIDSSNKNYEFLINVFLVKEISRSIREEKEFDLFRILRLLEIDWNNFRVGNE</sequence>
<organism evidence="1 2">
    <name type="scientific">Tenacibaculum jejuense</name>
    <dbReference type="NCBI Taxonomy" id="584609"/>
    <lineage>
        <taxon>Bacteria</taxon>
        <taxon>Pseudomonadati</taxon>
        <taxon>Bacteroidota</taxon>
        <taxon>Flavobacteriia</taxon>
        <taxon>Flavobacteriales</taxon>
        <taxon>Flavobacteriaceae</taxon>
        <taxon>Tenacibaculum</taxon>
    </lineage>
</organism>
<protein>
    <submittedName>
        <fullName evidence="1">Uncharacterized protein</fullName>
    </submittedName>
</protein>
<dbReference type="KEGG" id="tje:TJEJU_2557"/>
<gene>
    <name evidence="1" type="ORF">TJEJU_2557</name>
</gene>
<reference evidence="1 2" key="1">
    <citation type="submission" date="2017-07" db="EMBL/GenBank/DDBJ databases">
        <authorList>
            <person name="Sun Z.S."/>
            <person name="Albrecht U."/>
            <person name="Echele G."/>
            <person name="Lee C.C."/>
        </authorList>
    </citation>
    <scope>NUCLEOTIDE SEQUENCE [LARGE SCALE GENOMIC DNA]</scope>
    <source>
        <strain evidence="2">type strain: KCTC 22618</strain>
    </source>
</reference>
<accession>A0A238UCX6</accession>
<proteinExistence type="predicted"/>
<keyword evidence="2" id="KW-1185">Reference proteome</keyword>
<evidence type="ECO:0000313" key="2">
    <source>
        <dbReference type="Proteomes" id="UP000215214"/>
    </source>
</evidence>